<comment type="caution">
    <text evidence="1">The sequence shown here is derived from an EMBL/GenBank/DDBJ whole genome shotgun (WGS) entry which is preliminary data.</text>
</comment>
<evidence type="ECO:0000313" key="2">
    <source>
        <dbReference type="Proteomes" id="UP000264036"/>
    </source>
</evidence>
<name>A0A356LLC4_9BURK</name>
<proteinExistence type="predicted"/>
<evidence type="ECO:0000313" key="1">
    <source>
        <dbReference type="EMBL" id="HBP31518.1"/>
    </source>
</evidence>
<dbReference type="AlphaFoldDB" id="A0A356LLC4"/>
<gene>
    <name evidence="1" type="ORF">DD666_19175</name>
</gene>
<sequence length="71" mass="7800">MKVFLFSNQASFPAILSARISLFKAAGKGELANIDKRGNAVVLLRHPPRFDYTNLIAQLSILRAIGANFLL</sequence>
<dbReference type="Proteomes" id="UP000264036">
    <property type="component" value="Unassembled WGS sequence"/>
</dbReference>
<accession>A0A356LLC4</accession>
<reference evidence="1 2" key="1">
    <citation type="journal article" date="2018" name="Nat. Biotechnol.">
        <title>A standardized bacterial taxonomy based on genome phylogeny substantially revises the tree of life.</title>
        <authorList>
            <person name="Parks D.H."/>
            <person name="Chuvochina M."/>
            <person name="Waite D.W."/>
            <person name="Rinke C."/>
            <person name="Skarshewski A."/>
            <person name="Chaumeil P.A."/>
            <person name="Hugenholtz P."/>
        </authorList>
    </citation>
    <scope>NUCLEOTIDE SEQUENCE [LARGE SCALE GENOMIC DNA]</scope>
    <source>
        <strain evidence="1">UBA10707</strain>
    </source>
</reference>
<protein>
    <submittedName>
        <fullName evidence="1">Uncharacterized protein</fullName>
    </submittedName>
</protein>
<dbReference type="EMBL" id="DOEK01000040">
    <property type="protein sequence ID" value="HBP31518.1"/>
    <property type="molecule type" value="Genomic_DNA"/>
</dbReference>
<organism evidence="1 2">
    <name type="scientific">Advenella kashmirensis</name>
    <dbReference type="NCBI Taxonomy" id="310575"/>
    <lineage>
        <taxon>Bacteria</taxon>
        <taxon>Pseudomonadati</taxon>
        <taxon>Pseudomonadota</taxon>
        <taxon>Betaproteobacteria</taxon>
        <taxon>Burkholderiales</taxon>
        <taxon>Alcaligenaceae</taxon>
    </lineage>
</organism>